<evidence type="ECO:0000313" key="1">
    <source>
        <dbReference type="EMBL" id="MDQ0149119.1"/>
    </source>
</evidence>
<comment type="caution">
    <text evidence="1">The sequence shown here is derived from an EMBL/GenBank/DDBJ whole genome shotgun (WGS) entry which is preliminary data.</text>
</comment>
<dbReference type="Proteomes" id="UP001228504">
    <property type="component" value="Unassembled WGS sequence"/>
</dbReference>
<name>A0ABT9US33_9FIRM</name>
<organism evidence="1 2">
    <name type="scientific">Eubacterium multiforme</name>
    <dbReference type="NCBI Taxonomy" id="83339"/>
    <lineage>
        <taxon>Bacteria</taxon>
        <taxon>Bacillati</taxon>
        <taxon>Bacillota</taxon>
        <taxon>Clostridia</taxon>
        <taxon>Eubacteriales</taxon>
        <taxon>Eubacteriaceae</taxon>
        <taxon>Eubacterium</taxon>
    </lineage>
</organism>
<gene>
    <name evidence="1" type="ORF">J2S18_001049</name>
</gene>
<protein>
    <submittedName>
        <fullName evidence="1">Uncharacterized protein</fullName>
    </submittedName>
</protein>
<dbReference type="EMBL" id="JAUSUF010000002">
    <property type="protein sequence ID" value="MDQ0149119.1"/>
    <property type="molecule type" value="Genomic_DNA"/>
</dbReference>
<sequence>MENEVKVNVDIQENVTINGTVNLKNEEGNVQPVMYLTCTLNADSFGLNVNVNVVNKELYKSNSTEVKTKYAEFKALVAKRAEELNYIVF</sequence>
<accession>A0ABT9US33</accession>
<proteinExistence type="predicted"/>
<evidence type="ECO:0000313" key="2">
    <source>
        <dbReference type="Proteomes" id="UP001228504"/>
    </source>
</evidence>
<reference evidence="1 2" key="1">
    <citation type="submission" date="2023-07" db="EMBL/GenBank/DDBJ databases">
        <title>Genomic Encyclopedia of Type Strains, Phase IV (KMG-IV): sequencing the most valuable type-strain genomes for metagenomic binning, comparative biology and taxonomic classification.</title>
        <authorList>
            <person name="Goeker M."/>
        </authorList>
    </citation>
    <scope>NUCLEOTIDE SEQUENCE [LARGE SCALE GENOMIC DNA]</scope>
    <source>
        <strain evidence="1 2">DSM 20694</strain>
    </source>
</reference>
<dbReference type="RefSeq" id="WP_307484142.1">
    <property type="nucleotide sequence ID" value="NZ_JAUSUF010000002.1"/>
</dbReference>
<keyword evidence="2" id="KW-1185">Reference proteome</keyword>